<feature type="compositionally biased region" description="Basic and acidic residues" evidence="1">
    <location>
        <begin position="166"/>
        <end position="190"/>
    </location>
</feature>
<sequence length="292" mass="32259">MTGQEKKNSKTGLIVSLTIHGALLLLFIFLLAWRPPNPPLPEYGIEINFGLDDAGTGEIQPEVPPVETKSIEEPQPEESSVTEEVVEEEVVEETVEEPVEEVVEEVVTETPVVQPKEDPVVEEKKKVEPQPKKIEKVEEKKPEPVKKEPVKEVKKDGGNDGQGKSDTAKEKSHGDKENTTGDQGKKEGTLDSRTLYGNQGGGNGPRLDLPGWRWDRLPDPNDNSNEGGRIVFQIKVDDEGEIVSVITLEKTVSPAIERIYKQEVERLTFSPTSNARPPAISTGKITFIIKSQ</sequence>
<dbReference type="Proteomes" id="UP001172082">
    <property type="component" value="Unassembled WGS sequence"/>
</dbReference>
<feature type="compositionally biased region" description="Basic and acidic residues" evidence="1">
    <location>
        <begin position="115"/>
        <end position="158"/>
    </location>
</feature>
<feature type="compositionally biased region" description="Acidic residues" evidence="1">
    <location>
        <begin position="74"/>
        <end position="107"/>
    </location>
</feature>
<evidence type="ECO:0000256" key="1">
    <source>
        <dbReference type="SAM" id="MobiDB-lite"/>
    </source>
</evidence>
<dbReference type="RefSeq" id="WP_346753089.1">
    <property type="nucleotide sequence ID" value="NZ_JAUJEA010000006.1"/>
</dbReference>
<keyword evidence="2" id="KW-0812">Transmembrane</keyword>
<keyword evidence="4" id="KW-1185">Reference proteome</keyword>
<evidence type="ECO:0000313" key="4">
    <source>
        <dbReference type="Proteomes" id="UP001172082"/>
    </source>
</evidence>
<reference evidence="3" key="1">
    <citation type="submission" date="2023-06" db="EMBL/GenBank/DDBJ databases">
        <title>Genomic of Parafulvivirga corallium.</title>
        <authorList>
            <person name="Wang G."/>
        </authorList>
    </citation>
    <scope>NUCLEOTIDE SEQUENCE</scope>
    <source>
        <strain evidence="3">BMA10</strain>
    </source>
</reference>
<evidence type="ECO:0000256" key="2">
    <source>
        <dbReference type="SAM" id="Phobius"/>
    </source>
</evidence>
<keyword evidence="2" id="KW-1133">Transmembrane helix</keyword>
<gene>
    <name evidence="3" type="ORF">QQ008_16885</name>
</gene>
<feature type="transmembrane region" description="Helical" evidence="2">
    <location>
        <begin position="12"/>
        <end position="33"/>
    </location>
</feature>
<comment type="caution">
    <text evidence="3">The sequence shown here is derived from an EMBL/GenBank/DDBJ whole genome shotgun (WGS) entry which is preliminary data.</text>
</comment>
<name>A0ABT8KQN3_9BACT</name>
<accession>A0ABT8KQN3</accession>
<dbReference type="EMBL" id="JAUJEA010000006">
    <property type="protein sequence ID" value="MDN5203067.1"/>
    <property type="molecule type" value="Genomic_DNA"/>
</dbReference>
<keyword evidence="2" id="KW-0472">Membrane</keyword>
<proteinExistence type="predicted"/>
<feature type="region of interest" description="Disordered" evidence="1">
    <location>
        <begin position="62"/>
        <end position="227"/>
    </location>
</feature>
<protein>
    <submittedName>
        <fullName evidence="3">Uncharacterized protein</fullName>
    </submittedName>
</protein>
<organism evidence="3 4">
    <name type="scientific">Splendidivirga corallicola</name>
    <dbReference type="NCBI Taxonomy" id="3051826"/>
    <lineage>
        <taxon>Bacteria</taxon>
        <taxon>Pseudomonadati</taxon>
        <taxon>Bacteroidota</taxon>
        <taxon>Cytophagia</taxon>
        <taxon>Cytophagales</taxon>
        <taxon>Splendidivirgaceae</taxon>
        <taxon>Splendidivirga</taxon>
    </lineage>
</organism>
<evidence type="ECO:0000313" key="3">
    <source>
        <dbReference type="EMBL" id="MDN5203067.1"/>
    </source>
</evidence>